<dbReference type="InterPro" id="IPR000504">
    <property type="entry name" value="RRM_dom"/>
</dbReference>
<dbReference type="SUPFAM" id="SSF54928">
    <property type="entry name" value="RNA-binding domain, RBD"/>
    <property type="match status" value="1"/>
</dbReference>
<dbReference type="OrthoDB" id="19742at2759"/>
<dbReference type="Gene3D" id="3.30.70.330">
    <property type="match status" value="2"/>
</dbReference>
<dbReference type="CDD" id="cd00590">
    <property type="entry name" value="RRM_SF"/>
    <property type="match status" value="1"/>
</dbReference>
<reference evidence="6 7" key="1">
    <citation type="submission" date="2019-03" db="EMBL/GenBank/DDBJ databases">
        <title>Single cell metagenomics reveals metabolic interactions within the superorganism composed of flagellate Streblomastix strix and complex community of Bacteroidetes bacteria on its surface.</title>
        <authorList>
            <person name="Treitli S.C."/>
            <person name="Kolisko M."/>
            <person name="Husnik F."/>
            <person name="Keeling P."/>
            <person name="Hampl V."/>
        </authorList>
    </citation>
    <scope>NUCLEOTIDE SEQUENCE [LARGE SCALE GENOMIC DNA]</scope>
    <source>
        <strain evidence="6">ST1C</strain>
    </source>
</reference>
<organism evidence="6 7">
    <name type="scientific">Streblomastix strix</name>
    <dbReference type="NCBI Taxonomy" id="222440"/>
    <lineage>
        <taxon>Eukaryota</taxon>
        <taxon>Metamonada</taxon>
        <taxon>Preaxostyla</taxon>
        <taxon>Oxymonadida</taxon>
        <taxon>Streblomastigidae</taxon>
        <taxon>Streblomastix</taxon>
    </lineage>
</organism>
<feature type="region of interest" description="Disordered" evidence="3">
    <location>
        <begin position="111"/>
        <end position="130"/>
    </location>
</feature>
<dbReference type="Proteomes" id="UP000324800">
    <property type="component" value="Unassembled WGS sequence"/>
</dbReference>
<dbReference type="GO" id="GO:0090263">
    <property type="term" value="P:positive regulation of canonical Wnt signaling pathway"/>
    <property type="evidence" value="ECO:0007669"/>
    <property type="project" value="TreeGrafter"/>
</dbReference>
<dbReference type="PROSITE" id="PS50102">
    <property type="entry name" value="RRM"/>
    <property type="match status" value="1"/>
</dbReference>
<dbReference type="Pfam" id="PF00076">
    <property type="entry name" value="RRM_1"/>
    <property type="match status" value="1"/>
</dbReference>
<name>A0A5J4VCI2_9EUKA</name>
<dbReference type="Pfam" id="PF00658">
    <property type="entry name" value="MLLE"/>
    <property type="match status" value="2"/>
</dbReference>
<comment type="caution">
    <text evidence="6">The sequence shown here is derived from an EMBL/GenBank/DDBJ whole genome shotgun (WGS) entry which is preliminary data.</text>
</comment>
<dbReference type="InterPro" id="IPR035979">
    <property type="entry name" value="RBD_domain_sf"/>
</dbReference>
<proteinExistence type="inferred from homology"/>
<dbReference type="Gene3D" id="1.10.1900.10">
    <property type="entry name" value="c-terminal domain of poly(a) binding protein"/>
    <property type="match status" value="2"/>
</dbReference>
<accession>A0A5J4VCI2</accession>
<dbReference type="GO" id="GO:0034450">
    <property type="term" value="F:ubiquitin-ubiquitin ligase activity"/>
    <property type="evidence" value="ECO:0007669"/>
    <property type="project" value="TreeGrafter"/>
</dbReference>
<dbReference type="InterPro" id="IPR036053">
    <property type="entry name" value="PABP-dom"/>
</dbReference>
<evidence type="ECO:0000259" key="4">
    <source>
        <dbReference type="PROSITE" id="PS50102"/>
    </source>
</evidence>
<feature type="domain" description="RRM" evidence="4">
    <location>
        <begin position="133"/>
        <end position="213"/>
    </location>
</feature>
<protein>
    <recommendedName>
        <fullName evidence="8">Polyadenylate-binding protein</fullName>
    </recommendedName>
</protein>
<dbReference type="AlphaFoldDB" id="A0A5J4VCI2"/>
<dbReference type="GO" id="GO:0005737">
    <property type="term" value="C:cytoplasm"/>
    <property type="evidence" value="ECO:0007669"/>
    <property type="project" value="TreeGrafter"/>
</dbReference>
<evidence type="ECO:0000256" key="1">
    <source>
        <dbReference type="ARBA" id="ARBA00008557"/>
    </source>
</evidence>
<dbReference type="InterPro" id="IPR012677">
    <property type="entry name" value="Nucleotide-bd_a/b_plait_sf"/>
</dbReference>
<keyword evidence="2" id="KW-0694">RNA-binding</keyword>
<evidence type="ECO:0000313" key="6">
    <source>
        <dbReference type="EMBL" id="KAA6380219.1"/>
    </source>
</evidence>
<dbReference type="SMART" id="SM00517">
    <property type="entry name" value="PolyA"/>
    <property type="match status" value="2"/>
</dbReference>
<feature type="region of interest" description="Disordered" evidence="3">
    <location>
        <begin position="462"/>
        <end position="495"/>
    </location>
</feature>
<dbReference type="GO" id="GO:0003723">
    <property type="term" value="F:RNA binding"/>
    <property type="evidence" value="ECO:0007669"/>
    <property type="project" value="UniProtKB-UniRule"/>
</dbReference>
<sequence>MIASFGENIKDELDDEKDNLVVNSREIFLKSIPPQVSEHDIIEAINLKIGTDSISESFVVQRRQFVNTIKSLKITLKNPEFAKKIVDEKSLQVKDSLIEVSYFVDLQEKHADNDTSKTQPKASGQELIPPGPGNLIVSGRPLNNFSTSEDVYKVFSLFGKLSNAVLKVSKSSEKIVFLEFVNKESARQAISDLNDKPLPPELIRRLKLQTVKNEAEEPDDHYYQDTDFIGGEDFNIERIYQQDPSLAKDTLKVGYISDKKQQSHPTQTQSYEDTNQNGHKFYHTLHVLGVTALYDEQYLKEKIENIAGKDTVQFVRILNRNKNEHSFRKARVAMKKKEFGDRVIERQNELQPLKVEWFIPSPDRNSGFNDNTNPLNDQLSEVIKQMDQPLMQGSIPQGFNNNFGLSNSAPITNPLLYNMMNQDIHNIQQPSVNQGQQMFNQYGNYPNQRQGGQDSQLYQKRDYPNSRYSNNQRPGQYHPGQYDPGQYGQSFQRQQQPPVMPQLFNPQILAQIPPDQQKQYIGEFLYAKFSLIDEPNAGKIVGMLLELDIFELINILGNDQQLNQKTREAQRVLREADIIQQKFEMDNEQDCIQIQQPNHPNQQINQSPAQPQQLHQQQQQQQQPYAQSFAPNSLGQYQQPQIPPLPIINQYPVITNSVIPPIQPPVMPQQFNQQILEQTPPDQQKWYIGEFLYAKISTIDEPNAGKITGMLLELDIPDLINILGNDQQLNQKTREAQRVLREAINE</sequence>
<evidence type="ECO:0000256" key="2">
    <source>
        <dbReference type="PROSITE-ProRule" id="PRU00176"/>
    </source>
</evidence>
<evidence type="ECO:0000256" key="3">
    <source>
        <dbReference type="SAM" id="MobiDB-lite"/>
    </source>
</evidence>
<evidence type="ECO:0000313" key="7">
    <source>
        <dbReference type="Proteomes" id="UP000324800"/>
    </source>
</evidence>
<comment type="similarity">
    <text evidence="1">Belongs to the polyadenylate-binding protein type-1 family.</text>
</comment>
<feature type="region of interest" description="Disordered" evidence="3">
    <location>
        <begin position="437"/>
        <end position="456"/>
    </location>
</feature>
<dbReference type="EMBL" id="SNRW01008036">
    <property type="protein sequence ID" value="KAA6380219.1"/>
    <property type="molecule type" value="Genomic_DNA"/>
</dbReference>
<feature type="domain" description="PABC" evidence="5">
    <location>
        <begin position="668"/>
        <end position="745"/>
    </location>
</feature>
<dbReference type="PANTHER" id="PTHR46276:SF1">
    <property type="entry name" value="E3 UBIQUITIN-PROTEIN LIGASE UBR5"/>
    <property type="match status" value="1"/>
</dbReference>
<dbReference type="PROSITE" id="PS51309">
    <property type="entry name" value="PABC"/>
    <property type="match status" value="2"/>
</dbReference>
<dbReference type="GO" id="GO:0005634">
    <property type="term" value="C:nucleus"/>
    <property type="evidence" value="ECO:0007669"/>
    <property type="project" value="TreeGrafter"/>
</dbReference>
<evidence type="ECO:0008006" key="8">
    <source>
        <dbReference type="Google" id="ProtNLM"/>
    </source>
</evidence>
<dbReference type="InterPro" id="IPR002004">
    <property type="entry name" value="PABP_HYD_C"/>
</dbReference>
<dbReference type="PANTHER" id="PTHR46276">
    <property type="entry name" value="E3 UBIQUITIN-PROTEIN LIGASE UBR5"/>
    <property type="match status" value="1"/>
</dbReference>
<evidence type="ECO:0000259" key="5">
    <source>
        <dbReference type="PROSITE" id="PS51309"/>
    </source>
</evidence>
<gene>
    <name evidence="6" type="ORF">EZS28_024254</name>
</gene>
<dbReference type="SUPFAM" id="SSF63570">
    <property type="entry name" value="PABC (PABP) domain"/>
    <property type="match status" value="2"/>
</dbReference>
<feature type="compositionally biased region" description="Low complexity" evidence="3">
    <location>
        <begin position="486"/>
        <end position="495"/>
    </location>
</feature>
<feature type="region of interest" description="Disordered" evidence="3">
    <location>
        <begin position="598"/>
        <end position="626"/>
    </location>
</feature>
<feature type="domain" description="PABC" evidence="5">
    <location>
        <begin position="501"/>
        <end position="578"/>
    </location>
</feature>
<dbReference type="GO" id="GO:0000209">
    <property type="term" value="P:protein polyubiquitination"/>
    <property type="evidence" value="ECO:0007669"/>
    <property type="project" value="TreeGrafter"/>
</dbReference>